<evidence type="ECO:0000259" key="3">
    <source>
        <dbReference type="Pfam" id="PF01642"/>
    </source>
</evidence>
<dbReference type="AlphaFoldDB" id="A0A838AFW2"/>
<dbReference type="Pfam" id="PF01642">
    <property type="entry name" value="MM_CoA_mutase"/>
    <property type="match status" value="1"/>
</dbReference>
<reference evidence="4 5" key="1">
    <citation type="submission" date="2020-07" db="EMBL/GenBank/DDBJ databases">
        <title>Genome of Haloechinothrix sp.</title>
        <authorList>
            <person name="Tang S.-K."/>
            <person name="Yang L."/>
            <person name="Zhu W.-Y."/>
        </authorList>
    </citation>
    <scope>NUCLEOTIDE SEQUENCE [LARGE SCALE GENOMIC DNA]</scope>
    <source>
        <strain evidence="4 5">YIM 98757</strain>
    </source>
</reference>
<dbReference type="InterPro" id="IPR016176">
    <property type="entry name" value="Cbl-dep_enz_cat"/>
</dbReference>
<dbReference type="RefSeq" id="WP_180894857.1">
    <property type="nucleotide sequence ID" value="NZ_JACCKD010000009.1"/>
</dbReference>
<name>A0A838AFW2_9PSEU</name>
<comment type="caution">
    <text evidence="4">The sequence shown here is derived from an EMBL/GenBank/DDBJ whole genome shotgun (WGS) entry which is preliminary data.</text>
</comment>
<dbReference type="GO" id="GO:0019678">
    <property type="term" value="P:propionate metabolic process, methylmalonyl pathway"/>
    <property type="evidence" value="ECO:0007669"/>
    <property type="project" value="TreeGrafter"/>
</dbReference>
<evidence type="ECO:0000313" key="4">
    <source>
        <dbReference type="EMBL" id="MBA0128070.1"/>
    </source>
</evidence>
<feature type="domain" description="Methylmalonyl-CoA mutase alpha/beta chain catalytic" evidence="3">
    <location>
        <begin position="56"/>
        <end position="462"/>
    </location>
</feature>
<evidence type="ECO:0000256" key="2">
    <source>
        <dbReference type="SAM" id="MobiDB-lite"/>
    </source>
</evidence>
<dbReference type="Gene3D" id="3.40.50.280">
    <property type="entry name" value="Cobalamin-binding domain"/>
    <property type="match status" value="1"/>
</dbReference>
<dbReference type="Gene3D" id="3.20.20.240">
    <property type="entry name" value="Methylmalonyl-CoA mutase"/>
    <property type="match status" value="1"/>
</dbReference>
<dbReference type="EMBL" id="JACCKD010000009">
    <property type="protein sequence ID" value="MBA0128070.1"/>
    <property type="molecule type" value="Genomic_DNA"/>
</dbReference>
<dbReference type="InterPro" id="IPR006099">
    <property type="entry name" value="MeMalonylCoA_mutase_a/b_cat"/>
</dbReference>
<dbReference type="CDD" id="cd03677">
    <property type="entry name" value="MM_CoA_mutase_beta"/>
    <property type="match status" value="1"/>
</dbReference>
<protein>
    <submittedName>
        <fullName evidence="4">Methylmalonyl-CoA mutase small subunit</fullName>
    </submittedName>
</protein>
<evidence type="ECO:0000256" key="1">
    <source>
        <dbReference type="ARBA" id="ARBA00011870"/>
    </source>
</evidence>
<dbReference type="PANTHER" id="PTHR48101:SF4">
    <property type="entry name" value="METHYLMALONYL-COA MUTASE, MITOCHONDRIAL"/>
    <property type="match status" value="1"/>
</dbReference>
<organism evidence="4 5">
    <name type="scientific">Haloechinothrix aidingensis</name>
    <dbReference type="NCBI Taxonomy" id="2752311"/>
    <lineage>
        <taxon>Bacteria</taxon>
        <taxon>Bacillati</taxon>
        <taxon>Actinomycetota</taxon>
        <taxon>Actinomycetes</taxon>
        <taxon>Pseudonocardiales</taxon>
        <taxon>Pseudonocardiaceae</taxon>
        <taxon>Haloechinothrix</taxon>
    </lineage>
</organism>
<proteinExistence type="predicted"/>
<dbReference type="GO" id="GO:0031419">
    <property type="term" value="F:cobalamin binding"/>
    <property type="evidence" value="ECO:0007669"/>
    <property type="project" value="UniProtKB-KW"/>
</dbReference>
<dbReference type="GO" id="GO:0005737">
    <property type="term" value="C:cytoplasm"/>
    <property type="evidence" value="ECO:0007669"/>
    <property type="project" value="TreeGrafter"/>
</dbReference>
<keyword evidence="5" id="KW-1185">Reference proteome</keyword>
<dbReference type="PANTHER" id="PTHR48101">
    <property type="entry name" value="METHYLMALONYL-COA MUTASE, MITOCHONDRIAL-RELATED"/>
    <property type="match status" value="1"/>
</dbReference>
<evidence type="ECO:0000313" key="5">
    <source>
        <dbReference type="Proteomes" id="UP000582974"/>
    </source>
</evidence>
<dbReference type="SUPFAM" id="SSF51703">
    <property type="entry name" value="Cobalamin (vitamin B12)-dependent enzymes"/>
    <property type="match status" value="1"/>
</dbReference>
<gene>
    <name evidence="4" type="ORF">H0B56_21200</name>
</gene>
<dbReference type="GO" id="GO:0004494">
    <property type="term" value="F:methylmalonyl-CoA mutase activity"/>
    <property type="evidence" value="ECO:0007669"/>
    <property type="project" value="UniProtKB-EC"/>
</dbReference>
<sequence length="634" mass="66287">MTTSSSAPEELTLGGEFPAPTRQQWREQVAAALRKTGMLDAESAPAEPERLLISTTYDGIARDPLYTAEDVPASAGEPGLPGLPPYIRGDQPEGRVMTGWDTRVRHADPDVAATNRAILADLENGANSIWLRTGTAGGDAVPLDSLADALAGVHIDLAPVALDAGADYPAAADALLELFADQDIPASRAVGTLGADPVGLRARTGREHDISQAVELALRVSGSYEHVHAITVDALPYHEAGGSDAQELGASMAGAVAYLRALTAAGLSPDAAAAQLEFRYAASTDQFLTIAKLRAARRMWARVCQVCGVTSSAAAQRQHAVTSPASLTTRDPWVNMLRGTVACFAAAVGGADAITVQPFDAAIGKPDGFARRIARNTSSILLAESKLAGVTDPAGGSWYVESLTDALAHAAWQEFQAIEAAGGIEAALDSGFVAERLERTWQQRSARLATRDDPITGVSEYPLLGEEPVRREPWAESGDSSGGLPRRRYAQAYEELRDRSDAHLATHGRRPRVFLATLGPLAAHTARATFAANLLEAGGIEAVNPGETATIEELVAAYTASETTAVCLCGTDSAYREQAGAVVEALRTAGAEAVLLAGKPDEQHRSAGVTGFVHIGCDALGILTATLDTLGVAR</sequence>
<accession>A0A838AFW2</accession>
<feature type="region of interest" description="Disordered" evidence="2">
    <location>
        <begin position="70"/>
        <end position="92"/>
    </location>
</feature>
<dbReference type="Proteomes" id="UP000582974">
    <property type="component" value="Unassembled WGS sequence"/>
</dbReference>
<feature type="region of interest" description="Disordered" evidence="2">
    <location>
        <begin position="1"/>
        <end position="20"/>
    </location>
</feature>
<comment type="subunit">
    <text evidence="1">Heterodimer of an alpha and a beta chain.</text>
</comment>